<proteinExistence type="predicted"/>
<reference evidence="1" key="2">
    <citation type="journal article" date="2015" name="Data Brief">
        <title>Shoot transcriptome of the giant reed, Arundo donax.</title>
        <authorList>
            <person name="Barrero R.A."/>
            <person name="Guerrero F.D."/>
            <person name="Moolhuijzen P."/>
            <person name="Goolsby J.A."/>
            <person name="Tidwell J."/>
            <person name="Bellgard S.E."/>
            <person name="Bellgard M.I."/>
        </authorList>
    </citation>
    <scope>NUCLEOTIDE SEQUENCE</scope>
    <source>
        <tissue evidence="1">Shoot tissue taken approximately 20 cm above the soil surface</tissue>
    </source>
</reference>
<protein>
    <submittedName>
        <fullName evidence="1">Uncharacterized protein</fullName>
    </submittedName>
</protein>
<evidence type="ECO:0000313" key="1">
    <source>
        <dbReference type="EMBL" id="JAD43551.1"/>
    </source>
</evidence>
<reference evidence="1" key="1">
    <citation type="submission" date="2014-09" db="EMBL/GenBank/DDBJ databases">
        <authorList>
            <person name="Magalhaes I.L.F."/>
            <person name="Oliveira U."/>
            <person name="Santos F.R."/>
            <person name="Vidigal T.H.D.A."/>
            <person name="Brescovit A.D."/>
            <person name="Santos A.J."/>
        </authorList>
    </citation>
    <scope>NUCLEOTIDE SEQUENCE</scope>
    <source>
        <tissue evidence="1">Shoot tissue taken approximately 20 cm above the soil surface</tissue>
    </source>
</reference>
<sequence length="49" mass="5717">MRCLRPSELWHRPDLMAIYCTVSLFNLSSYHYQCSTSTSNSESMLSLKQ</sequence>
<organism evidence="1">
    <name type="scientific">Arundo donax</name>
    <name type="common">Giant reed</name>
    <name type="synonym">Donax arundinaceus</name>
    <dbReference type="NCBI Taxonomy" id="35708"/>
    <lineage>
        <taxon>Eukaryota</taxon>
        <taxon>Viridiplantae</taxon>
        <taxon>Streptophyta</taxon>
        <taxon>Embryophyta</taxon>
        <taxon>Tracheophyta</taxon>
        <taxon>Spermatophyta</taxon>
        <taxon>Magnoliopsida</taxon>
        <taxon>Liliopsida</taxon>
        <taxon>Poales</taxon>
        <taxon>Poaceae</taxon>
        <taxon>PACMAD clade</taxon>
        <taxon>Arundinoideae</taxon>
        <taxon>Arundineae</taxon>
        <taxon>Arundo</taxon>
    </lineage>
</organism>
<dbReference type="EMBL" id="GBRH01254344">
    <property type="protein sequence ID" value="JAD43551.1"/>
    <property type="molecule type" value="Transcribed_RNA"/>
</dbReference>
<name>A0A0A8ZXK6_ARUDO</name>
<accession>A0A0A8ZXK6</accession>
<dbReference type="AlphaFoldDB" id="A0A0A8ZXK6"/>